<organism evidence="1 2">
    <name type="scientific">Candidatus Nitrosocosmicus franklandianus</name>
    <dbReference type="NCBI Taxonomy" id="1798806"/>
    <lineage>
        <taxon>Archaea</taxon>
        <taxon>Nitrososphaerota</taxon>
        <taxon>Nitrososphaeria</taxon>
        <taxon>Nitrososphaerales</taxon>
        <taxon>Nitrososphaeraceae</taxon>
        <taxon>Candidatus Nitrosocosmicus</taxon>
    </lineage>
</organism>
<gene>
    <name evidence="1" type="ORF">NFRAN_1066</name>
</gene>
<evidence type="ECO:0000313" key="2">
    <source>
        <dbReference type="Proteomes" id="UP000294299"/>
    </source>
</evidence>
<dbReference type="EMBL" id="LR216287">
    <property type="protein sequence ID" value="VFJ13388.1"/>
    <property type="molecule type" value="Genomic_DNA"/>
</dbReference>
<evidence type="ECO:0000313" key="1">
    <source>
        <dbReference type="EMBL" id="VFJ13388.1"/>
    </source>
</evidence>
<evidence type="ECO:0008006" key="3">
    <source>
        <dbReference type="Google" id="ProtNLM"/>
    </source>
</evidence>
<dbReference type="KEGG" id="nfn:NFRAN_1066"/>
<keyword evidence="2" id="KW-1185">Reference proteome</keyword>
<sequence>MVVTKTMRDANLIKIMIEERALIKLIKSIGEKEYSTRDLLKKLGAYGYGHKLLLKAADKGLVERSTVKNRTYNKLTKEGKKMMKLASEIGV</sequence>
<dbReference type="Proteomes" id="UP000294299">
    <property type="component" value="Chromosome NFRAN"/>
</dbReference>
<proteinExistence type="predicted"/>
<accession>A0A484I6P1</accession>
<name>A0A484I6P1_9ARCH</name>
<reference evidence="1 2" key="1">
    <citation type="submission" date="2019-02" db="EMBL/GenBank/DDBJ databases">
        <authorList>
            <person name="Lehtovirta-Morley E L."/>
        </authorList>
    </citation>
    <scope>NUCLEOTIDE SEQUENCE [LARGE SCALE GENOMIC DNA]</scope>
    <source>
        <strain evidence="1">NFRAN1</strain>
    </source>
</reference>
<dbReference type="AlphaFoldDB" id="A0A484I6P1"/>
<protein>
    <recommendedName>
        <fullName evidence="3">ArnR1-like winged helix-turn-helix domain-containing protein</fullName>
    </recommendedName>
</protein>